<evidence type="ECO:0000256" key="1">
    <source>
        <dbReference type="ARBA" id="ARBA00022603"/>
    </source>
</evidence>
<evidence type="ECO:0000256" key="2">
    <source>
        <dbReference type="ARBA" id="ARBA00022679"/>
    </source>
</evidence>
<dbReference type="SUPFAM" id="SSF53335">
    <property type="entry name" value="S-adenosyl-L-methionine-dependent methyltransferases"/>
    <property type="match status" value="1"/>
</dbReference>
<dbReference type="AlphaFoldDB" id="A0A7Z0SPL9"/>
<dbReference type="CDD" id="cd02440">
    <property type="entry name" value="AdoMet_MTases"/>
    <property type="match status" value="1"/>
</dbReference>
<reference evidence="4 5" key="1">
    <citation type="submission" date="2020-07" db="EMBL/GenBank/DDBJ databases">
        <title>Halomonas sp. QX-2 draft genome sequence.</title>
        <authorList>
            <person name="Qiu X."/>
        </authorList>
    </citation>
    <scope>NUCLEOTIDE SEQUENCE [LARGE SCALE GENOMIC DNA]</scope>
    <source>
        <strain evidence="4 5">QX-2</strain>
    </source>
</reference>
<gene>
    <name evidence="4" type="ORF">HZU72_16885</name>
</gene>
<dbReference type="PANTHER" id="PTHR43167:SF1">
    <property type="entry name" value="PUTATIVE (AFU_ORTHOLOGUE AFUA_6G01830)-RELATED"/>
    <property type="match status" value="1"/>
</dbReference>
<dbReference type="Pfam" id="PF01596">
    <property type="entry name" value="Methyltransf_3"/>
    <property type="match status" value="1"/>
</dbReference>
<dbReference type="EMBL" id="JACCGK010000015">
    <property type="protein sequence ID" value="NYT74091.1"/>
    <property type="molecule type" value="Genomic_DNA"/>
</dbReference>
<comment type="caution">
    <text evidence="4">The sequence shown here is derived from an EMBL/GenBank/DDBJ whole genome shotgun (WGS) entry which is preliminary data.</text>
</comment>
<accession>A0A7Z0SPL9</accession>
<dbReference type="GO" id="GO:0032259">
    <property type="term" value="P:methylation"/>
    <property type="evidence" value="ECO:0007669"/>
    <property type="project" value="UniProtKB-KW"/>
</dbReference>
<evidence type="ECO:0000256" key="3">
    <source>
        <dbReference type="ARBA" id="ARBA00022691"/>
    </source>
</evidence>
<dbReference type="PANTHER" id="PTHR43167">
    <property type="entry name" value="PUTATIVE (AFU_ORTHOLOGUE AFUA_6G01830)-RELATED"/>
    <property type="match status" value="1"/>
</dbReference>
<dbReference type="InterPro" id="IPR029063">
    <property type="entry name" value="SAM-dependent_MTases_sf"/>
</dbReference>
<evidence type="ECO:0000313" key="5">
    <source>
        <dbReference type="Proteomes" id="UP000520876"/>
    </source>
</evidence>
<keyword evidence="5" id="KW-1185">Reference proteome</keyword>
<dbReference type="InterPro" id="IPR002935">
    <property type="entry name" value="SAM_O-MeTrfase"/>
</dbReference>
<dbReference type="Gene3D" id="3.40.50.150">
    <property type="entry name" value="Vaccinia Virus protein VP39"/>
    <property type="match status" value="1"/>
</dbReference>
<organism evidence="4 5">
    <name type="scientific">Vreelandella sedimenti</name>
    <dbReference type="NCBI Taxonomy" id="2729618"/>
    <lineage>
        <taxon>Bacteria</taxon>
        <taxon>Pseudomonadati</taxon>
        <taxon>Pseudomonadota</taxon>
        <taxon>Gammaproteobacteria</taxon>
        <taxon>Oceanospirillales</taxon>
        <taxon>Halomonadaceae</taxon>
        <taxon>Vreelandella</taxon>
    </lineage>
</organism>
<keyword evidence="1 4" id="KW-0489">Methyltransferase</keyword>
<name>A0A7Z0SPL9_9GAMM</name>
<protein>
    <submittedName>
        <fullName evidence="4">O-methyltransferase</fullName>
    </submittedName>
</protein>
<dbReference type="Proteomes" id="UP000520876">
    <property type="component" value="Unassembled WGS sequence"/>
</dbReference>
<proteinExistence type="predicted"/>
<dbReference type="GO" id="GO:0008171">
    <property type="term" value="F:O-methyltransferase activity"/>
    <property type="evidence" value="ECO:0007669"/>
    <property type="project" value="InterPro"/>
</dbReference>
<dbReference type="PROSITE" id="PS51682">
    <property type="entry name" value="SAM_OMT_I"/>
    <property type="match status" value="1"/>
</dbReference>
<sequence>MSETLQELLMELEQFGQQNDAAISERPRRMLNITRDTGEFLSVLVQATNAQRVLEIGTSNGYSTLWLAQAVQRVGGHVTTVELSEFKREMAARNFERSGLSKVITQHRGEAGSLLESLDDAYFDLLFLDSKRSDYVQWWPNIQRVLRKGGLLVVDNATSHADEMAAFMAQVSAGPDFITCTVPVGNGEFLATRCG</sequence>
<dbReference type="RefSeq" id="WP_180094165.1">
    <property type="nucleotide sequence ID" value="NZ_CAXAZJ010000018.1"/>
</dbReference>
<evidence type="ECO:0000313" key="4">
    <source>
        <dbReference type="EMBL" id="NYT74091.1"/>
    </source>
</evidence>
<keyword evidence="2 4" id="KW-0808">Transferase</keyword>
<keyword evidence="3" id="KW-0949">S-adenosyl-L-methionine</keyword>